<dbReference type="InterPro" id="IPR029063">
    <property type="entry name" value="SAM-dependent_MTases_sf"/>
</dbReference>
<protein>
    <submittedName>
        <fullName evidence="1">Uncharacterized protein</fullName>
    </submittedName>
</protein>
<proteinExistence type="predicted"/>
<gene>
    <name evidence="1" type="ORF">HaLaN_06791</name>
</gene>
<comment type="caution">
    <text evidence="1">The sequence shown here is derived from an EMBL/GenBank/DDBJ whole genome shotgun (WGS) entry which is preliminary data.</text>
</comment>
<reference evidence="1 2" key="1">
    <citation type="submission" date="2020-02" db="EMBL/GenBank/DDBJ databases">
        <title>Draft genome sequence of Haematococcus lacustris strain NIES-144.</title>
        <authorList>
            <person name="Morimoto D."/>
            <person name="Nakagawa S."/>
            <person name="Yoshida T."/>
            <person name="Sawayama S."/>
        </authorList>
    </citation>
    <scope>NUCLEOTIDE SEQUENCE [LARGE SCALE GENOMIC DNA]</scope>
    <source>
        <strain evidence="1 2">NIES-144</strain>
    </source>
</reference>
<evidence type="ECO:0000313" key="1">
    <source>
        <dbReference type="EMBL" id="GFH11310.1"/>
    </source>
</evidence>
<name>A0A699YMR9_HAELA</name>
<dbReference type="AlphaFoldDB" id="A0A699YMR9"/>
<accession>A0A699YMR9</accession>
<feature type="non-terminal residue" evidence="1">
    <location>
        <position position="1"/>
    </location>
</feature>
<organism evidence="1 2">
    <name type="scientific">Haematococcus lacustris</name>
    <name type="common">Green alga</name>
    <name type="synonym">Haematococcus pluvialis</name>
    <dbReference type="NCBI Taxonomy" id="44745"/>
    <lineage>
        <taxon>Eukaryota</taxon>
        <taxon>Viridiplantae</taxon>
        <taxon>Chlorophyta</taxon>
        <taxon>core chlorophytes</taxon>
        <taxon>Chlorophyceae</taxon>
        <taxon>CS clade</taxon>
        <taxon>Chlamydomonadales</taxon>
        <taxon>Haematococcaceae</taxon>
        <taxon>Haematococcus</taxon>
    </lineage>
</organism>
<dbReference type="EMBL" id="BLLF01000392">
    <property type="protein sequence ID" value="GFH11310.1"/>
    <property type="molecule type" value="Genomic_DNA"/>
</dbReference>
<dbReference type="Gene3D" id="3.40.50.150">
    <property type="entry name" value="Vaccinia Virus protein VP39"/>
    <property type="match status" value="1"/>
</dbReference>
<keyword evidence="2" id="KW-1185">Reference proteome</keyword>
<evidence type="ECO:0000313" key="2">
    <source>
        <dbReference type="Proteomes" id="UP000485058"/>
    </source>
</evidence>
<sequence>MMGLYSGGSVCTAGLLWGEKGFEQSPLSTQQLPVFDVIICSELYYIEALFPELLWTLRRLSGPHTVIWSIFIDRPFSFLYFALLADEGCWEVEAIQDFDDLGLEPELQVHMHRVRLQPGAKPWA</sequence>
<dbReference type="Proteomes" id="UP000485058">
    <property type="component" value="Unassembled WGS sequence"/>
</dbReference>